<dbReference type="EMBL" id="BLXT01007928">
    <property type="protein sequence ID" value="GFO43847.1"/>
    <property type="molecule type" value="Genomic_DNA"/>
</dbReference>
<feature type="region of interest" description="Disordered" evidence="2">
    <location>
        <begin position="668"/>
        <end position="717"/>
    </location>
</feature>
<feature type="compositionally biased region" description="Basic and acidic residues" evidence="2">
    <location>
        <begin position="868"/>
        <end position="888"/>
    </location>
</feature>
<dbReference type="PROSITE" id="PS50157">
    <property type="entry name" value="ZINC_FINGER_C2H2_2"/>
    <property type="match status" value="1"/>
</dbReference>
<feature type="region of interest" description="Disordered" evidence="2">
    <location>
        <begin position="844"/>
        <end position="920"/>
    </location>
</feature>
<feature type="compositionally biased region" description="Low complexity" evidence="2">
    <location>
        <begin position="218"/>
        <end position="230"/>
    </location>
</feature>
<feature type="compositionally biased region" description="Basic and acidic residues" evidence="2">
    <location>
        <begin position="103"/>
        <end position="112"/>
    </location>
</feature>
<evidence type="ECO:0000256" key="2">
    <source>
        <dbReference type="SAM" id="MobiDB-lite"/>
    </source>
</evidence>
<keyword evidence="5" id="KW-1185">Reference proteome</keyword>
<name>A0AAV4DHY4_9GAST</name>
<evidence type="ECO:0000313" key="4">
    <source>
        <dbReference type="EMBL" id="GFO43847.1"/>
    </source>
</evidence>
<comment type="caution">
    <text evidence="4">The sequence shown here is derived from an EMBL/GenBank/DDBJ whole genome shotgun (WGS) entry which is preliminary data.</text>
</comment>
<keyword evidence="1" id="KW-0479">Metal-binding</keyword>
<evidence type="ECO:0000256" key="1">
    <source>
        <dbReference type="PROSITE-ProRule" id="PRU00042"/>
    </source>
</evidence>
<feature type="region of interest" description="Disordered" evidence="2">
    <location>
        <begin position="211"/>
        <end position="265"/>
    </location>
</feature>
<feature type="domain" description="C2H2-type" evidence="3">
    <location>
        <begin position="47"/>
        <end position="76"/>
    </location>
</feature>
<accession>A0AAV4DHY4</accession>
<dbReference type="AlphaFoldDB" id="A0AAV4DHY4"/>
<keyword evidence="1" id="KW-0862">Zinc</keyword>
<feature type="compositionally biased region" description="Polar residues" evidence="2">
    <location>
        <begin position="696"/>
        <end position="706"/>
    </location>
</feature>
<feature type="compositionally biased region" description="Polar residues" evidence="2">
    <location>
        <begin position="136"/>
        <end position="148"/>
    </location>
</feature>
<sequence length="920" mass="103289">MNPCSVQICPLEMNPHYKMSGLGKGLLPVHFQPCLQQEFKTRFVYVYVCYYCGEEFISKESLQNHHSKCNMIPPSPGIVGAHSVKEKADIPESAASPAQPSDKSFDQTEVTRSKTRPRSPSKRHLTLDFTLKEPTKQQQTPVKTPGTPTLYSVLNKIPKTKYLSTLGLLPLQKARRVSERRRSTYCENIDLDEDAVPSPAKPRTPKLLISHLSRDESSSSSENPRSCMRSLFSSQSSKEENLPQAEAVEDGNRGKGDEKSDPKVEDKLRNVKSLFNIPISSLLGQCVIKHFKGDAGLHILSDIESHCLTELQKSKEQNCRLRVRHPYYPITFRGYLRNKETPYVHRYNFSSKDRKEFLRRVRTRLDRNSRSMLRKMKECNVVLRHLTKSDMKRWMPSQNEISVSLKPLTAGEINYWMSHKPAPVTNQPAVFPSGLSLRSPNLTKVLGLRTQADKEESDKHIFRHLSVANFVSEDVNAEVTQNRGTVLKSILSDFIRKGEISGALHPQNNHIHPCQHSRPNYATLRQLLKRSSNGVVRETTLPDITNLGLDVQTNKSLRVSLNQIAPELKGDHKTCVNVKVLESKDKNTVEDLISPTEDDKCSSTVPVSCSPHFTAKQSTWIRLAKEGERIGQLEMEPSDSPLFSSISFVFPNESAVISSLGSNLPFSNHATPNLETSTHDSSQLRKLRERSRKISDSQAPSSTNTPPVLEKKTGMDKSVPLKKEKSFGLSLSSKACRFTDNITGCSKTKSTASVSHDLFQSVCGKIASTRKSSASLDSKLRKRILDAGLVRRESLTKEKNQSDVRIVKLAKIQNYNSQASDYRRNKIKQSPDVSYKVLPLTSFSSRKRHQSKDSSKVILGRGSSPKHAKSESGSENAHEYRTQPRDSRGCFCSPYTGRHSSLGRSTKGIKSNVSFTHIKQ</sequence>
<reference evidence="4 5" key="1">
    <citation type="journal article" date="2021" name="Elife">
        <title>Chloroplast acquisition without the gene transfer in kleptoplastic sea slugs, Plakobranchus ocellatus.</title>
        <authorList>
            <person name="Maeda T."/>
            <person name="Takahashi S."/>
            <person name="Yoshida T."/>
            <person name="Shimamura S."/>
            <person name="Takaki Y."/>
            <person name="Nagai Y."/>
            <person name="Toyoda A."/>
            <person name="Suzuki Y."/>
            <person name="Arimoto A."/>
            <person name="Ishii H."/>
            <person name="Satoh N."/>
            <person name="Nishiyama T."/>
            <person name="Hasebe M."/>
            <person name="Maruyama T."/>
            <person name="Minagawa J."/>
            <person name="Obokata J."/>
            <person name="Shigenobu S."/>
        </authorList>
    </citation>
    <scope>NUCLEOTIDE SEQUENCE [LARGE SCALE GENOMIC DNA]</scope>
</reference>
<feature type="region of interest" description="Disordered" evidence="2">
    <location>
        <begin position="80"/>
        <end position="148"/>
    </location>
</feature>
<feature type="compositionally biased region" description="Polar residues" evidence="2">
    <location>
        <begin position="898"/>
        <end position="920"/>
    </location>
</feature>
<evidence type="ECO:0000259" key="3">
    <source>
        <dbReference type="PROSITE" id="PS50157"/>
    </source>
</evidence>
<feature type="compositionally biased region" description="Polar residues" evidence="2">
    <location>
        <begin position="668"/>
        <end position="681"/>
    </location>
</feature>
<protein>
    <submittedName>
        <fullName evidence="4">Nuclear respiratory factor 1</fullName>
    </submittedName>
</protein>
<gene>
    <name evidence="4" type="ORF">PoB_007035200</name>
</gene>
<keyword evidence="1" id="KW-0863">Zinc-finger</keyword>
<proteinExistence type="predicted"/>
<organism evidence="4 5">
    <name type="scientific">Plakobranchus ocellatus</name>
    <dbReference type="NCBI Taxonomy" id="259542"/>
    <lineage>
        <taxon>Eukaryota</taxon>
        <taxon>Metazoa</taxon>
        <taxon>Spiralia</taxon>
        <taxon>Lophotrochozoa</taxon>
        <taxon>Mollusca</taxon>
        <taxon>Gastropoda</taxon>
        <taxon>Heterobranchia</taxon>
        <taxon>Euthyneura</taxon>
        <taxon>Panpulmonata</taxon>
        <taxon>Sacoglossa</taxon>
        <taxon>Placobranchoidea</taxon>
        <taxon>Plakobranchidae</taxon>
        <taxon>Plakobranchus</taxon>
    </lineage>
</organism>
<dbReference type="GO" id="GO:0008270">
    <property type="term" value="F:zinc ion binding"/>
    <property type="evidence" value="ECO:0007669"/>
    <property type="project" value="UniProtKB-KW"/>
</dbReference>
<dbReference type="Proteomes" id="UP000735302">
    <property type="component" value="Unassembled WGS sequence"/>
</dbReference>
<dbReference type="InterPro" id="IPR013087">
    <property type="entry name" value="Znf_C2H2_type"/>
</dbReference>
<evidence type="ECO:0000313" key="5">
    <source>
        <dbReference type="Proteomes" id="UP000735302"/>
    </source>
</evidence>
<feature type="compositionally biased region" description="Basic residues" evidence="2">
    <location>
        <begin position="113"/>
        <end position="124"/>
    </location>
</feature>
<feature type="compositionally biased region" description="Basic and acidic residues" evidence="2">
    <location>
        <begin position="250"/>
        <end position="265"/>
    </location>
</feature>